<keyword evidence="5" id="KW-0472">Membrane</keyword>
<dbReference type="Gene3D" id="3.30.700.10">
    <property type="entry name" value="Glycoprotein, Type 4 Pilin"/>
    <property type="match status" value="1"/>
</dbReference>
<dbReference type="STRING" id="1797263.A2397_05955"/>
<dbReference type="PANTHER" id="PTHR30093:SF44">
    <property type="entry name" value="TYPE II SECRETION SYSTEM CORE PROTEIN G"/>
    <property type="match status" value="1"/>
</dbReference>
<dbReference type="InterPro" id="IPR045584">
    <property type="entry name" value="Pilin-like"/>
</dbReference>
<evidence type="ECO:0000256" key="1">
    <source>
        <dbReference type="ARBA" id="ARBA00004167"/>
    </source>
</evidence>
<keyword evidence="3" id="KW-0812">Transmembrane</keyword>
<dbReference type="AlphaFoldDB" id="A0A1F4ZRK7"/>
<reference evidence="6 7" key="1">
    <citation type="journal article" date="2016" name="Nat. Commun.">
        <title>Thousands of microbial genomes shed light on interconnected biogeochemical processes in an aquifer system.</title>
        <authorList>
            <person name="Anantharaman K."/>
            <person name="Brown C.T."/>
            <person name="Hug L.A."/>
            <person name="Sharon I."/>
            <person name="Castelle C.J."/>
            <person name="Probst A.J."/>
            <person name="Thomas B.C."/>
            <person name="Singh A."/>
            <person name="Wilkins M.J."/>
            <person name="Karaoz U."/>
            <person name="Brodie E.L."/>
            <person name="Williams K.H."/>
            <person name="Hubbard S.S."/>
            <person name="Banfield J.F."/>
        </authorList>
    </citation>
    <scope>NUCLEOTIDE SEQUENCE [LARGE SCALE GENOMIC DNA]</scope>
</reference>
<evidence type="ECO:0000313" key="7">
    <source>
        <dbReference type="Proteomes" id="UP000176424"/>
    </source>
</evidence>
<accession>A0A1F4ZRK7</accession>
<dbReference type="SUPFAM" id="SSF54523">
    <property type="entry name" value="Pili subunits"/>
    <property type="match status" value="1"/>
</dbReference>
<gene>
    <name evidence="6" type="ORF">A2397_05955</name>
</gene>
<evidence type="ECO:0000256" key="2">
    <source>
        <dbReference type="ARBA" id="ARBA00022481"/>
    </source>
</evidence>
<dbReference type="Pfam" id="PF07963">
    <property type="entry name" value="N_methyl"/>
    <property type="match status" value="1"/>
</dbReference>
<organism evidence="6 7">
    <name type="scientific">Candidatus Amesbacteria bacterium RIFOXYB1_FULL_44_23</name>
    <dbReference type="NCBI Taxonomy" id="1797263"/>
    <lineage>
        <taxon>Bacteria</taxon>
        <taxon>Candidatus Amesiibacteriota</taxon>
    </lineage>
</organism>
<dbReference type="GO" id="GO:0016020">
    <property type="term" value="C:membrane"/>
    <property type="evidence" value="ECO:0007669"/>
    <property type="project" value="UniProtKB-SubCell"/>
</dbReference>
<proteinExistence type="predicted"/>
<evidence type="ECO:0000256" key="3">
    <source>
        <dbReference type="ARBA" id="ARBA00022692"/>
    </source>
</evidence>
<name>A0A1F4ZRK7_9BACT</name>
<dbReference type="PROSITE" id="PS00409">
    <property type="entry name" value="PROKAR_NTER_METHYL"/>
    <property type="match status" value="1"/>
</dbReference>
<comment type="caution">
    <text evidence="6">The sequence shown here is derived from an EMBL/GenBank/DDBJ whole genome shotgun (WGS) entry which is preliminary data.</text>
</comment>
<dbReference type="EMBL" id="MEXR01000046">
    <property type="protein sequence ID" value="OGD08880.1"/>
    <property type="molecule type" value="Genomic_DNA"/>
</dbReference>
<evidence type="ECO:0000256" key="4">
    <source>
        <dbReference type="ARBA" id="ARBA00022989"/>
    </source>
</evidence>
<dbReference type="PANTHER" id="PTHR30093">
    <property type="entry name" value="GENERAL SECRETION PATHWAY PROTEIN G"/>
    <property type="match status" value="1"/>
</dbReference>
<comment type="subcellular location">
    <subcellularLocation>
        <location evidence="1">Membrane</location>
        <topology evidence="1">Single-pass membrane protein</topology>
    </subcellularLocation>
</comment>
<keyword evidence="2" id="KW-0488">Methylation</keyword>
<protein>
    <submittedName>
        <fullName evidence="6">Uncharacterized protein</fullName>
    </submittedName>
</protein>
<keyword evidence="4" id="KW-1133">Transmembrane helix</keyword>
<sequence length="156" mass="15828">MLKMKKGFTLIELLVVIGVLAVLMAGVVALINPQDKIRQANDSKIMSDVGQLATALQSYAAQQANGSYPSAAQGLALLGTAGELQVVPTQPNGTAYVYTPGPAGCANTAGSPCTTALVGSPLTALRYTSVAASDTWVWCSASGRAALTADTATCPP</sequence>
<evidence type="ECO:0000313" key="6">
    <source>
        <dbReference type="EMBL" id="OGD08880.1"/>
    </source>
</evidence>
<dbReference type="Proteomes" id="UP000176424">
    <property type="component" value="Unassembled WGS sequence"/>
</dbReference>
<evidence type="ECO:0000256" key="5">
    <source>
        <dbReference type="ARBA" id="ARBA00023136"/>
    </source>
</evidence>
<dbReference type="NCBIfam" id="TIGR02532">
    <property type="entry name" value="IV_pilin_GFxxxE"/>
    <property type="match status" value="1"/>
</dbReference>
<dbReference type="InterPro" id="IPR012902">
    <property type="entry name" value="N_methyl_site"/>
</dbReference>